<evidence type="ECO:0000313" key="4">
    <source>
        <dbReference type="Proteomes" id="UP000555828"/>
    </source>
</evidence>
<gene>
    <name evidence="3" type="ORF">HNP65_000522</name>
</gene>
<evidence type="ECO:0000256" key="1">
    <source>
        <dbReference type="PROSITE-ProRule" id="PRU00339"/>
    </source>
</evidence>
<dbReference type="InterPro" id="IPR029044">
    <property type="entry name" value="Nucleotide-diphossugar_trans"/>
</dbReference>
<dbReference type="CDD" id="cd02511">
    <property type="entry name" value="Beta4Glucosyltransferase"/>
    <property type="match status" value="1"/>
</dbReference>
<dbReference type="Proteomes" id="UP000555828">
    <property type="component" value="Unassembled WGS sequence"/>
</dbReference>
<keyword evidence="3" id="KW-0808">Transferase</keyword>
<feature type="domain" description="Glycosyltransferase 2-like" evidence="2">
    <location>
        <begin position="7"/>
        <end position="110"/>
    </location>
</feature>
<keyword evidence="1" id="KW-0802">TPR repeat</keyword>
<dbReference type="SUPFAM" id="SSF53448">
    <property type="entry name" value="Nucleotide-diphospho-sugar transferases"/>
    <property type="match status" value="1"/>
</dbReference>
<name>A0A841GSG8_9BACT</name>
<accession>A0A841GSG8</accession>
<dbReference type="InterPro" id="IPR001173">
    <property type="entry name" value="Glyco_trans_2-like"/>
</dbReference>
<comment type="caution">
    <text evidence="3">The sequence shown here is derived from an EMBL/GenBank/DDBJ whole genome shotgun (WGS) entry which is preliminary data.</text>
</comment>
<dbReference type="Pfam" id="PF00535">
    <property type="entry name" value="Glycos_transf_2"/>
    <property type="match status" value="1"/>
</dbReference>
<dbReference type="InterPro" id="IPR019734">
    <property type="entry name" value="TPR_rpt"/>
</dbReference>
<protein>
    <submittedName>
        <fullName evidence="3">Glycosyltransferase involved in cell wall biosynthesis/TPR repeat protein</fullName>
    </submittedName>
</protein>
<dbReference type="PANTHER" id="PTHR43630">
    <property type="entry name" value="POLY-BETA-1,6-N-ACETYL-D-GLUCOSAMINE SYNTHASE"/>
    <property type="match status" value="1"/>
</dbReference>
<dbReference type="EMBL" id="JACHEX010000001">
    <property type="protein sequence ID" value="MBB6062100.1"/>
    <property type="molecule type" value="Genomic_DNA"/>
</dbReference>
<dbReference type="Gene3D" id="1.25.40.10">
    <property type="entry name" value="Tetratricopeptide repeat domain"/>
    <property type="match status" value="2"/>
</dbReference>
<dbReference type="GO" id="GO:0016740">
    <property type="term" value="F:transferase activity"/>
    <property type="evidence" value="ECO:0007669"/>
    <property type="project" value="UniProtKB-KW"/>
</dbReference>
<dbReference type="Pfam" id="PF13181">
    <property type="entry name" value="TPR_8"/>
    <property type="match status" value="2"/>
</dbReference>
<feature type="repeat" description="TPR" evidence="1">
    <location>
        <begin position="498"/>
        <end position="531"/>
    </location>
</feature>
<dbReference type="SUPFAM" id="SSF48452">
    <property type="entry name" value="TPR-like"/>
    <property type="match status" value="2"/>
</dbReference>
<proteinExistence type="predicted"/>
<dbReference type="PROSITE" id="PS50005">
    <property type="entry name" value="TPR"/>
    <property type="match status" value="1"/>
</dbReference>
<keyword evidence="4" id="KW-1185">Reference proteome</keyword>
<evidence type="ECO:0000259" key="2">
    <source>
        <dbReference type="Pfam" id="PF00535"/>
    </source>
</evidence>
<reference evidence="3 4" key="1">
    <citation type="submission" date="2020-08" db="EMBL/GenBank/DDBJ databases">
        <title>Genomic Encyclopedia of Type Strains, Phase IV (KMG-IV): sequencing the most valuable type-strain genomes for metagenomic binning, comparative biology and taxonomic classification.</title>
        <authorList>
            <person name="Goeker M."/>
        </authorList>
    </citation>
    <scope>NUCLEOTIDE SEQUENCE [LARGE SCALE GENOMIC DNA]</scope>
    <source>
        <strain evidence="3 4">DSM 13481</strain>
    </source>
</reference>
<dbReference type="Gene3D" id="3.90.550.10">
    <property type="entry name" value="Spore Coat Polysaccharide Biosynthesis Protein SpsA, Chain A"/>
    <property type="match status" value="1"/>
</dbReference>
<dbReference type="InterPro" id="IPR011990">
    <property type="entry name" value="TPR-like_helical_dom_sf"/>
</dbReference>
<dbReference type="PANTHER" id="PTHR43630:SF2">
    <property type="entry name" value="GLYCOSYLTRANSFERASE"/>
    <property type="match status" value="1"/>
</dbReference>
<organism evidence="3 4">
    <name type="scientific">Thermosipho japonicus</name>
    <dbReference type="NCBI Taxonomy" id="90323"/>
    <lineage>
        <taxon>Bacteria</taxon>
        <taxon>Thermotogati</taxon>
        <taxon>Thermotogota</taxon>
        <taxon>Thermotogae</taxon>
        <taxon>Thermotogales</taxon>
        <taxon>Fervidobacteriaceae</taxon>
        <taxon>Thermosipho</taxon>
    </lineage>
</organism>
<sequence>MKKCLLSVAMIVKDEEHNIRRALESIKDIADEIVVVDTGSTDKTPEIVREYTDKLYFHPWEGNFSKARNQSLKYPTCEWVLIFDADEEVKEDFKGIRNFLENLPNDVNTVYLPTLSYLDWDFKKTEIASTPRVFRNGTIYYKNIIHNQPVYKGKVVNAPFTIYHYGYIWTRKLRIQKYNRTRTLILKHLENKNLNPVEKIYYLVQLYKTENLSKYKNRKIEVGWKTLKEIEKIGKIPAIGLEFLFLFGMDALNKENLELAENLFNKAIEAVPKYPDPYYGLTGVYEKKDDLESQYKYAKLFLEKIEYAEKHPEEFEWTIIGFKHKGTANAVITKYFLKNKDKKNFENNLRKTIEFAKATGENIKRLINIILQECLKINDIDFLKSIKSSYEYILNVLVENNINIDIWKTAFKFLDNNIKLDVNLLEKFVQTDFQNFVIKSQKEGGDFLLEFIFKNDFENNIKTLNEVLFLFKYFNGPKEKLLKLLANIRKNFPEDIQGIIYSLIGDIYLKLSNFSAAISSYKKAIELNKDISNFIKPVLDDLKTRLDPNIDGVFEEILNYYTKHKELILTIDVDEIELKYLNLISNTDYAKYVASINCYDIDRKLRLLNEIKNKDEFPFYYYRLAKIYEEKEDFEKAFSTHIKACEENHKIADLKLGMYEYDGFYPNSTYAFMKNSDKIVWCKNISEKLSGFGIIQPIRMWKKTEKFYYAYPYPTNDAIKIAKKRRKKLIKDWPFKIDDEIIFNSLAKLNENSIYIIENEEVPEYLLKELEINNSKESSALFSINTVHVEPELSKIIPKYIKKGIIIYFEPNFDDKDDIVFFNPEFKILRSTNQIKNELTELGFKVVKITAVKNIRILSFEKS</sequence>
<evidence type="ECO:0000313" key="3">
    <source>
        <dbReference type="EMBL" id="MBB6062100.1"/>
    </source>
</evidence>
<dbReference type="AlphaFoldDB" id="A0A841GSG8"/>
<dbReference type="RefSeq" id="WP_184618824.1">
    <property type="nucleotide sequence ID" value="NZ_JACHEX010000001.1"/>
</dbReference>
<dbReference type="SMART" id="SM00028">
    <property type="entry name" value="TPR"/>
    <property type="match status" value="3"/>
</dbReference>